<keyword evidence="10 14" id="KW-0342">GTP-binding</keyword>
<dbReference type="InterPro" id="IPR003373">
    <property type="entry name" value="Fe2_transport_prot-B"/>
</dbReference>
<dbReference type="Pfam" id="PF07670">
    <property type="entry name" value="Gate"/>
    <property type="match status" value="2"/>
</dbReference>
<dbReference type="NCBIfam" id="TIGR00437">
    <property type="entry name" value="feoB"/>
    <property type="match status" value="1"/>
</dbReference>
<dbReference type="SUPFAM" id="SSF52540">
    <property type="entry name" value="P-loop containing nucleoside triphosphate hydrolases"/>
    <property type="match status" value="1"/>
</dbReference>
<keyword evidence="7 14" id="KW-1133">Transmembrane helix</keyword>
<evidence type="ECO:0000313" key="16">
    <source>
        <dbReference type="EMBL" id="MCF4143649.1"/>
    </source>
</evidence>
<comment type="function">
    <text evidence="14">Probable transporter of a GTP-driven Fe(2+) uptake system.</text>
</comment>
<comment type="caution">
    <text evidence="16">The sequence shown here is derived from an EMBL/GenBank/DDBJ whole genome shotgun (WGS) entry which is preliminary data.</text>
</comment>
<keyword evidence="6" id="KW-0547">Nucleotide-binding</keyword>
<organism evidence="16 17">
    <name type="scientific">Dethiosulfovibrio marinus</name>
    <dbReference type="NCBI Taxonomy" id="133532"/>
    <lineage>
        <taxon>Bacteria</taxon>
        <taxon>Thermotogati</taxon>
        <taxon>Synergistota</taxon>
        <taxon>Synergistia</taxon>
        <taxon>Synergistales</taxon>
        <taxon>Dethiosulfovibrionaceae</taxon>
        <taxon>Dethiosulfovibrio</taxon>
    </lineage>
</organism>
<feature type="transmembrane region" description="Helical" evidence="14">
    <location>
        <begin position="796"/>
        <end position="813"/>
    </location>
</feature>
<dbReference type="InterPro" id="IPR030389">
    <property type="entry name" value="G_FEOB_dom"/>
</dbReference>
<evidence type="ECO:0000256" key="2">
    <source>
        <dbReference type="ARBA" id="ARBA00022448"/>
    </source>
</evidence>
<protein>
    <recommendedName>
        <fullName evidence="12 13">Ferrous iron transport protein B</fullName>
    </recommendedName>
</protein>
<name>A0ABS9ESL0_9BACT</name>
<comment type="similarity">
    <text evidence="14">Belongs to the TRAFAC class TrmE-Era-EngA-EngB-Septin-like GTPase superfamily. FeoB GTPase (TC 9.A.8) family.</text>
</comment>
<feature type="transmembrane region" description="Helical" evidence="14">
    <location>
        <begin position="761"/>
        <end position="784"/>
    </location>
</feature>
<comment type="subcellular location">
    <subcellularLocation>
        <location evidence="14">Cell inner membrane</location>
        <topology evidence="14">Multi-pass membrane protein</topology>
    </subcellularLocation>
    <subcellularLocation>
        <location evidence="1">Cell membrane</location>
        <topology evidence="1">Multi-pass membrane protein</topology>
    </subcellularLocation>
</comment>
<dbReference type="InterPro" id="IPR006073">
    <property type="entry name" value="GTP-bd"/>
</dbReference>
<evidence type="ECO:0000256" key="13">
    <source>
        <dbReference type="NCBIfam" id="TIGR00437"/>
    </source>
</evidence>
<evidence type="ECO:0000256" key="12">
    <source>
        <dbReference type="ARBA" id="ARBA00031200"/>
    </source>
</evidence>
<feature type="transmembrane region" description="Helical" evidence="14">
    <location>
        <begin position="395"/>
        <end position="421"/>
    </location>
</feature>
<gene>
    <name evidence="16" type="primary">feoB</name>
    <name evidence="16" type="ORF">L2W38_12600</name>
</gene>
<feature type="domain" description="FeoB-type G" evidence="15">
    <location>
        <begin position="5"/>
        <end position="167"/>
    </location>
</feature>
<evidence type="ECO:0000313" key="17">
    <source>
        <dbReference type="Proteomes" id="UP001200430"/>
    </source>
</evidence>
<dbReference type="PANTHER" id="PTHR43185">
    <property type="entry name" value="FERROUS IRON TRANSPORT PROTEIN B"/>
    <property type="match status" value="1"/>
</dbReference>
<dbReference type="Pfam" id="PF17910">
    <property type="entry name" value="FeoB_Cyto"/>
    <property type="match status" value="1"/>
</dbReference>
<keyword evidence="2 14" id="KW-0813">Transport</keyword>
<dbReference type="PRINTS" id="PR00326">
    <property type="entry name" value="GTP1OBG"/>
</dbReference>
<evidence type="ECO:0000256" key="7">
    <source>
        <dbReference type="ARBA" id="ARBA00022989"/>
    </source>
</evidence>
<dbReference type="InterPro" id="IPR027417">
    <property type="entry name" value="P-loop_NTPase"/>
</dbReference>
<dbReference type="CDD" id="cd01879">
    <property type="entry name" value="FeoB"/>
    <property type="match status" value="1"/>
</dbReference>
<keyword evidence="3" id="KW-1003">Cell membrane</keyword>
<dbReference type="InterPro" id="IPR011640">
    <property type="entry name" value="Fe2_transport_prot_B_C"/>
</dbReference>
<evidence type="ECO:0000256" key="5">
    <source>
        <dbReference type="ARBA" id="ARBA00022692"/>
    </source>
</evidence>
<dbReference type="PANTHER" id="PTHR43185:SF1">
    <property type="entry name" value="FE(2+) TRANSPORTER FEOB"/>
    <property type="match status" value="1"/>
</dbReference>
<dbReference type="Pfam" id="PF07664">
    <property type="entry name" value="FeoB_C"/>
    <property type="match status" value="1"/>
</dbReference>
<sequence>MTISNTVVALAGQPNCGKSTIFNMLTGARQHVANYPGVTVDIKRGKYRYQDRSFDVVDLPGTYSLTSYSSEEMVARDFILGGEADVVVGVVDGSNLRRGLYLTFQLLEMGAPLVVALNMVDVARSKGTPVDVDVLSRELGVPVLETVGNRGIGGKELKRVLFSFSADEGRSPFVVDYGPLEPLISDLSDEMNSIPEISFPARWSIIKLLEGDSSVMERVGASGDRGRVLLEKVSRLAASFEEEHGDDPRSHIGLCRHLRAEEIESRCVKDSSAGKVSWTDRIDSVVVHRFGGPLILLAVVYGLYELAIVQGYKATEYLVPWLSRFEALVSGWLPPAGVLEEPLIRSLVLSVVAAINSVLIYVPIFLILFASIAILEDVGYMPRMAFILDRLFRKFGLHGQSTLPLILGGVFVGGCAVPGVMATRVIADEKARLATILVVPLMNCMAKIPLYTLLISVFFADRGGAMMAFISTITIIFGLAVAKILSLTVLKGKESSPFVMELPSYHRPTVRGVVTRSIERTWLFLKKVGTVVVAVAILVYFLINYPSLPQERYSSFTERASELVAGFQSKVEGTSYGKMLDSESGVIRLIDYMEKFKSARMSGQDIESLNAKFKAMDPEFFPLIDRSNRSDKDAKKVNRAYKLFRRDRAFLMKEMSDERTNDSWLGRAGKALEPVTHYAGFDWKVNVALLSSLAAKESSVATLGMIYRPVDSDQGSLEEGIKKEGGMTPLHALALMVFMALYPPCVATLIMVKVESGSWKWAFFSLGYPIVLGLFCASLIFTVGSNLGLSGFTATWVFYGCALLTTFALGLINPSSREASIEKGKEV</sequence>
<dbReference type="Pfam" id="PF02421">
    <property type="entry name" value="FeoB_N"/>
    <property type="match status" value="1"/>
</dbReference>
<evidence type="ECO:0000256" key="3">
    <source>
        <dbReference type="ARBA" id="ARBA00022475"/>
    </source>
</evidence>
<dbReference type="RefSeq" id="WP_236100414.1">
    <property type="nucleotide sequence ID" value="NZ_JAKGUD010000022.1"/>
</dbReference>
<dbReference type="Gene3D" id="3.40.50.300">
    <property type="entry name" value="P-loop containing nucleotide triphosphate hydrolases"/>
    <property type="match status" value="1"/>
</dbReference>
<feature type="transmembrane region" description="Helical" evidence="14">
    <location>
        <begin position="730"/>
        <end position="752"/>
    </location>
</feature>
<dbReference type="PROSITE" id="PS51711">
    <property type="entry name" value="G_FEOB"/>
    <property type="match status" value="1"/>
</dbReference>
<dbReference type="Proteomes" id="UP001200430">
    <property type="component" value="Unassembled WGS sequence"/>
</dbReference>
<evidence type="ECO:0000256" key="10">
    <source>
        <dbReference type="ARBA" id="ARBA00023134"/>
    </source>
</evidence>
<evidence type="ECO:0000256" key="11">
    <source>
        <dbReference type="ARBA" id="ARBA00023136"/>
    </source>
</evidence>
<proteinExistence type="inferred from homology"/>
<feature type="transmembrane region" description="Helical" evidence="14">
    <location>
        <begin position="524"/>
        <end position="543"/>
    </location>
</feature>
<evidence type="ECO:0000256" key="8">
    <source>
        <dbReference type="ARBA" id="ARBA00023004"/>
    </source>
</evidence>
<dbReference type="InterPro" id="IPR050860">
    <property type="entry name" value="FeoB_GTPase"/>
</dbReference>
<dbReference type="EMBL" id="JAKGUD010000022">
    <property type="protein sequence ID" value="MCF4143649.1"/>
    <property type="molecule type" value="Genomic_DNA"/>
</dbReference>
<evidence type="ECO:0000259" key="15">
    <source>
        <dbReference type="PROSITE" id="PS51711"/>
    </source>
</evidence>
<feature type="transmembrane region" description="Helical" evidence="14">
    <location>
        <begin position="290"/>
        <end position="309"/>
    </location>
</feature>
<dbReference type="InterPro" id="IPR011642">
    <property type="entry name" value="Gate_dom"/>
</dbReference>
<evidence type="ECO:0000256" key="14">
    <source>
        <dbReference type="RuleBase" id="RU362098"/>
    </source>
</evidence>
<evidence type="ECO:0000256" key="9">
    <source>
        <dbReference type="ARBA" id="ARBA00023065"/>
    </source>
</evidence>
<keyword evidence="5 14" id="KW-0812">Transmembrane</keyword>
<keyword evidence="9" id="KW-0406">Ion transport</keyword>
<dbReference type="InterPro" id="IPR041069">
    <property type="entry name" value="FeoB_Cyto"/>
</dbReference>
<feature type="transmembrane region" description="Helical" evidence="14">
    <location>
        <begin position="347"/>
        <end position="375"/>
    </location>
</feature>
<keyword evidence="8 14" id="KW-0408">Iron</keyword>
<reference evidence="16 17" key="1">
    <citation type="submission" date="2022-01" db="EMBL/GenBank/DDBJ databases">
        <title>Dethiosulfovibrio faecalis sp. nov., a novel proteolytic, non-sulfur-reducing bacterium isolated from a marine aquaculture solid waste bioreactor.</title>
        <authorList>
            <person name="Grabowski S."/>
            <person name="Apolinario E."/>
            <person name="Schneider N."/>
            <person name="Marshall C.W."/>
            <person name="Sowers K.R."/>
        </authorList>
    </citation>
    <scope>NUCLEOTIDE SEQUENCE [LARGE SCALE GENOMIC DNA]</scope>
    <source>
        <strain evidence="16 17">DSM 12537</strain>
    </source>
</reference>
<evidence type="ECO:0000256" key="1">
    <source>
        <dbReference type="ARBA" id="ARBA00004651"/>
    </source>
</evidence>
<feature type="transmembrane region" description="Helical" evidence="14">
    <location>
        <begin position="465"/>
        <end position="490"/>
    </location>
</feature>
<dbReference type="Gene3D" id="1.10.287.1770">
    <property type="match status" value="1"/>
</dbReference>
<keyword evidence="11 14" id="KW-0472">Membrane</keyword>
<evidence type="ECO:0000256" key="6">
    <source>
        <dbReference type="ARBA" id="ARBA00022741"/>
    </source>
</evidence>
<feature type="transmembrane region" description="Helical" evidence="14">
    <location>
        <begin position="433"/>
        <end position="459"/>
    </location>
</feature>
<evidence type="ECO:0000256" key="4">
    <source>
        <dbReference type="ARBA" id="ARBA00022496"/>
    </source>
</evidence>
<keyword evidence="4 14" id="KW-0410">Iron transport</keyword>
<accession>A0ABS9ESL0</accession>
<keyword evidence="17" id="KW-1185">Reference proteome</keyword>